<dbReference type="Gene3D" id="3.90.226.10">
    <property type="entry name" value="2-enoyl-CoA Hydratase, Chain A, domain 1"/>
    <property type="match status" value="1"/>
</dbReference>
<dbReference type="Pfam" id="PF14684">
    <property type="entry name" value="Tricorn_C1"/>
    <property type="match status" value="1"/>
</dbReference>
<feature type="active site" description="Charge relay system" evidence="8">
    <location>
        <position position="999"/>
    </location>
</feature>
<dbReference type="SUPFAM" id="SSF50156">
    <property type="entry name" value="PDZ domain-like"/>
    <property type="match status" value="1"/>
</dbReference>
<dbReference type="Pfam" id="PF14685">
    <property type="entry name" value="PDZ_Tricorn"/>
    <property type="match status" value="1"/>
</dbReference>
<dbReference type="Gene3D" id="3.30.750.44">
    <property type="match status" value="1"/>
</dbReference>
<keyword evidence="6 7" id="KW-0720">Serine protease</keyword>
<dbReference type="InterPro" id="IPR036034">
    <property type="entry name" value="PDZ_sf"/>
</dbReference>
<dbReference type="EC" id="3.4.21.-" evidence="7"/>
<dbReference type="PANTHER" id="PTHR43253">
    <property type="entry name" value="TRICORN PROTEASE HOMOLOG 2-RELATED"/>
    <property type="match status" value="1"/>
</dbReference>
<evidence type="ECO:0000256" key="6">
    <source>
        <dbReference type="ARBA" id="ARBA00022825"/>
    </source>
</evidence>
<evidence type="ECO:0000256" key="9">
    <source>
        <dbReference type="PIRSR" id="PIRSR036421-3"/>
    </source>
</evidence>
<evidence type="ECO:0000256" key="5">
    <source>
        <dbReference type="ARBA" id="ARBA00022801"/>
    </source>
</evidence>
<name>A0A1H4TP40_9PSEU</name>
<dbReference type="InterPro" id="IPR029414">
    <property type="entry name" value="Tricorn_PDZ"/>
</dbReference>
<dbReference type="InterPro" id="IPR028204">
    <property type="entry name" value="Tricorn_C1"/>
</dbReference>
<dbReference type="GO" id="GO:0008236">
    <property type="term" value="F:serine-type peptidase activity"/>
    <property type="evidence" value="ECO:0007669"/>
    <property type="project" value="UniProtKB-UniRule"/>
</dbReference>
<dbReference type="SMART" id="SM00245">
    <property type="entry name" value="TSPc"/>
    <property type="match status" value="1"/>
</dbReference>
<dbReference type="PIRSF" id="PIRSF036421">
    <property type="entry name" value="Tricorn_protease"/>
    <property type="match status" value="1"/>
</dbReference>
<evidence type="ECO:0000256" key="7">
    <source>
        <dbReference type="PIRNR" id="PIRNR036421"/>
    </source>
</evidence>
<reference evidence="12" key="1">
    <citation type="submission" date="2016-10" db="EMBL/GenBank/DDBJ databases">
        <authorList>
            <person name="Varghese N."/>
            <person name="Submissions S."/>
        </authorList>
    </citation>
    <scope>NUCLEOTIDE SEQUENCE [LARGE SCALE GENOMIC DNA]</scope>
    <source>
        <strain evidence="12">DSM 44544</strain>
    </source>
</reference>
<evidence type="ECO:0000256" key="1">
    <source>
        <dbReference type="ARBA" id="ARBA00004496"/>
    </source>
</evidence>
<feature type="active site" description="Charge relay system" evidence="8">
    <location>
        <position position="721"/>
    </location>
</feature>
<dbReference type="STRING" id="208445.SAMN04489727_4278"/>
<keyword evidence="5 7" id="KW-0378">Hydrolase</keyword>
<dbReference type="Gene3D" id="2.130.10.10">
    <property type="entry name" value="YVTN repeat-like/Quinoprotein amine dehydrogenase"/>
    <property type="match status" value="1"/>
</dbReference>
<gene>
    <name evidence="11" type="ORF">SAMN04489727_4278</name>
</gene>
<evidence type="ECO:0000313" key="11">
    <source>
        <dbReference type="EMBL" id="SEC58018.1"/>
    </source>
</evidence>
<dbReference type="SUPFAM" id="SSF69304">
    <property type="entry name" value="Tricorn protease N-terminal domain"/>
    <property type="match status" value="1"/>
</dbReference>
<evidence type="ECO:0000256" key="2">
    <source>
        <dbReference type="ARBA" id="ARBA00008524"/>
    </source>
</evidence>
<dbReference type="EMBL" id="FNSO01000004">
    <property type="protein sequence ID" value="SEC58018.1"/>
    <property type="molecule type" value="Genomic_DNA"/>
</dbReference>
<dbReference type="CDD" id="cd07562">
    <property type="entry name" value="Peptidase_S41_TRI"/>
    <property type="match status" value="1"/>
</dbReference>
<dbReference type="SUPFAM" id="SSF52096">
    <property type="entry name" value="ClpP/crotonase"/>
    <property type="match status" value="1"/>
</dbReference>
<dbReference type="InterPro" id="IPR029045">
    <property type="entry name" value="ClpP/crotonase-like_dom_sf"/>
</dbReference>
<dbReference type="Pfam" id="PF26550">
    <property type="entry name" value="Tricorn_2nd"/>
    <property type="match status" value="1"/>
</dbReference>
<dbReference type="InterPro" id="IPR015943">
    <property type="entry name" value="WD40/YVTN_repeat-like_dom_sf"/>
</dbReference>
<keyword evidence="12" id="KW-1185">Reference proteome</keyword>
<accession>A0A1H4TP40</accession>
<protein>
    <recommendedName>
        <fullName evidence="7">Tricorn protease homolog</fullName>
        <ecNumber evidence="7">3.4.21.-</ecNumber>
    </recommendedName>
</protein>
<dbReference type="Pfam" id="PF03572">
    <property type="entry name" value="Peptidase_S41"/>
    <property type="match status" value="1"/>
</dbReference>
<comment type="subcellular location">
    <subcellularLocation>
        <location evidence="1 7">Cytoplasm</location>
    </subcellularLocation>
</comment>
<dbReference type="InterPro" id="IPR012393">
    <property type="entry name" value="Tricorn_protease"/>
</dbReference>
<dbReference type="OrthoDB" id="9758793at2"/>
<dbReference type="GO" id="GO:0006508">
    <property type="term" value="P:proteolysis"/>
    <property type="evidence" value="ECO:0007669"/>
    <property type="project" value="UniProtKB-UniRule"/>
</dbReference>
<evidence type="ECO:0000313" key="12">
    <source>
        <dbReference type="Proteomes" id="UP000199622"/>
    </source>
</evidence>
<dbReference type="RefSeq" id="WP_091310028.1">
    <property type="nucleotide sequence ID" value="NZ_FNSO01000004.1"/>
</dbReference>
<keyword evidence="4 7" id="KW-0645">Protease</keyword>
<evidence type="ECO:0000259" key="10">
    <source>
        <dbReference type="SMART" id="SM00245"/>
    </source>
</evidence>
<dbReference type="AlphaFoldDB" id="A0A1H4TP40"/>
<evidence type="ECO:0000256" key="8">
    <source>
        <dbReference type="PIRSR" id="PIRSR036421-1"/>
    </source>
</evidence>
<dbReference type="Pfam" id="PF26549">
    <property type="entry name" value="Tricorn_N"/>
    <property type="match status" value="1"/>
</dbReference>
<sequence length="1059" mass="113800">MTGRAGYLRTAAVAGDTLYFACEDDLWSVPADGGRAHRLTAGPGEARRPRISPDGTEIAFVGTYDGPAEVYVMAAEGGPPRRLTYQAGRCVTVGWHPHTGEVLYATDAEQPSGFGARLFSVAPDGGPARPLRLGPADTIAFGDGGVVVGRNTADPARWKRYRGGGTGELWYAGHEAGPFTPLVALPGNVADPCWAGGRVHFISDHEGIGNVYSCLPDGTDLRRHTDHHDHYARGLTTDGTRLVYTAGARLHLLDDRGARPVEVDLGGAAPQRGRRFAPAGEYLDGARLSPDGTRLAVTARGKAFTFAHWSGPVRGHGSADGVRYRLLRWLAGGRQLVAVAADESPDERIVLMDAEGGEDAPVLVAGGVGHITELTASPASGLVAFATSRQRVWLVDTADVLPRPRLLDASKHERIEDLAWSPDGRWLAYTFPESPRTSSIKLADTASGRTHRVTDPVVRDARPAFDPSGRYLYFLGQRDLTPELDQVQFDVGFPFGSRPYLITLRADEPSPFETRATAPGPPLPAPRGDGRVEIDLDGISRRVAAFPAPEGRYSDIAALPGRVLLLAVPLAAPDPAHPGSGGEGTVSLVDLGTGQVTTDCLGAVDELEVRGDVVLHRTDSRLRVLRADVAGDPPDGEEPGPATGWVDLGRVKVPFDPSAEWRQMFREAWRLQREGYWDARMSGLDWDAVYDRYAPLAELVSCRAELSDLIWELHGELGTSHAFERGGEYRAGPDEAQGFLGVDWDTPPDGSSWRIARILRGDPWNPKAGSPCARLGADIRAGDAVVAVNGRRVGPSGPGELLVGQADREVELTVRRAGAEHRVVVRACAGEARARYLDWTEGNRAYVRTVSGGRLGYLHVPDMTRAGYADFVRGFLTELDRDGLIVDVRFNTGGHVSPLLLDRLARRRTGTEHGRWSGTAPYPTESPRGPMATVLNEHTGSDGEIFAHVFRALGLGPLIGRRSWGGVIATWPRHRLVDGTVTTQPEFRYRFGDAGGSLENHGVEPDLAVVPAPDRLLPGEDDQLAAAVAHLLTELGSPLDPPADVLPAPRAALLLPQAP</sequence>
<proteinExistence type="inferred from homology"/>
<dbReference type="InterPro" id="IPR005151">
    <property type="entry name" value="Tail-specific_protease"/>
</dbReference>
<feature type="site" description="Transition state stabilizer; via amide nitrogen" evidence="9">
    <location>
        <position position="942"/>
    </location>
</feature>
<dbReference type="Gene3D" id="2.120.10.60">
    <property type="entry name" value="Tricorn protease N-terminal domain"/>
    <property type="match status" value="1"/>
</dbReference>
<comment type="function">
    <text evidence="7">Degrades oligopeptides.</text>
</comment>
<dbReference type="PANTHER" id="PTHR43253:SF1">
    <property type="entry name" value="TRICORN PROTEASE HOMOLOG 2-RELATED"/>
    <property type="match status" value="1"/>
</dbReference>
<dbReference type="GO" id="GO:0005737">
    <property type="term" value="C:cytoplasm"/>
    <property type="evidence" value="ECO:0007669"/>
    <property type="project" value="UniProtKB-SubCell"/>
</dbReference>
<evidence type="ECO:0000256" key="4">
    <source>
        <dbReference type="ARBA" id="ARBA00022670"/>
    </source>
</evidence>
<feature type="active site" description="Nucleophile" evidence="8">
    <location>
        <position position="941"/>
    </location>
</feature>
<feature type="domain" description="Tail specific protease" evidence="10">
    <location>
        <begin position="807"/>
        <end position="1010"/>
    </location>
</feature>
<keyword evidence="3 7" id="KW-0963">Cytoplasm</keyword>
<dbReference type="Gene3D" id="2.30.42.10">
    <property type="match status" value="1"/>
</dbReference>
<dbReference type="SUPFAM" id="SSF82171">
    <property type="entry name" value="DPP6 N-terminal domain-like"/>
    <property type="match status" value="1"/>
</dbReference>
<organism evidence="11 12">
    <name type="scientific">Amycolatopsis tolypomycina</name>
    <dbReference type="NCBI Taxonomy" id="208445"/>
    <lineage>
        <taxon>Bacteria</taxon>
        <taxon>Bacillati</taxon>
        <taxon>Actinomycetota</taxon>
        <taxon>Actinomycetes</taxon>
        <taxon>Pseudonocardiales</taxon>
        <taxon>Pseudonocardiaceae</taxon>
        <taxon>Amycolatopsis</taxon>
    </lineage>
</organism>
<dbReference type="Proteomes" id="UP000199622">
    <property type="component" value="Unassembled WGS sequence"/>
</dbReference>
<evidence type="ECO:0000256" key="3">
    <source>
        <dbReference type="ARBA" id="ARBA00022490"/>
    </source>
</evidence>
<comment type="similarity">
    <text evidence="2 7">Belongs to the peptidase S41B family.</text>
</comment>